<feature type="signal peptide" evidence="1">
    <location>
        <begin position="1"/>
        <end position="21"/>
    </location>
</feature>
<dbReference type="EMBL" id="DWUP01000087">
    <property type="protein sequence ID" value="HJD52925.1"/>
    <property type="molecule type" value="Genomic_DNA"/>
</dbReference>
<proteinExistence type="predicted"/>
<dbReference type="GO" id="GO:0008237">
    <property type="term" value="F:metallopeptidase activity"/>
    <property type="evidence" value="ECO:0007669"/>
    <property type="project" value="InterPro"/>
</dbReference>
<dbReference type="Pfam" id="PF09471">
    <property type="entry name" value="Peptidase_M64"/>
    <property type="match status" value="2"/>
</dbReference>
<dbReference type="AlphaFoldDB" id="A0A9D2ZU27"/>
<organism evidence="3 4">
    <name type="scientific">Candidatus Avibacteroides avistercoris</name>
    <dbReference type="NCBI Taxonomy" id="2840690"/>
    <lineage>
        <taxon>Bacteria</taxon>
        <taxon>Pseudomonadati</taxon>
        <taxon>Bacteroidota</taxon>
        <taxon>Bacteroidia</taxon>
        <taxon>Bacteroidales</taxon>
        <taxon>Bacteroidaceae</taxon>
        <taxon>Bacteroidaceae incertae sedis</taxon>
        <taxon>Candidatus Avibacteroides</taxon>
    </lineage>
</organism>
<evidence type="ECO:0000313" key="4">
    <source>
        <dbReference type="Proteomes" id="UP000787625"/>
    </source>
</evidence>
<dbReference type="Gene3D" id="3.40.390.10">
    <property type="entry name" value="Collagenase (Catalytic Domain)"/>
    <property type="match status" value="1"/>
</dbReference>
<reference evidence="3" key="1">
    <citation type="journal article" date="2021" name="PeerJ">
        <title>Extensive microbial diversity within the chicken gut microbiome revealed by metagenomics and culture.</title>
        <authorList>
            <person name="Gilroy R."/>
            <person name="Ravi A."/>
            <person name="Getino M."/>
            <person name="Pursley I."/>
            <person name="Horton D.L."/>
            <person name="Alikhan N.F."/>
            <person name="Baker D."/>
            <person name="Gharbi K."/>
            <person name="Hall N."/>
            <person name="Watson M."/>
            <person name="Adriaenssens E.M."/>
            <person name="Foster-Nyarko E."/>
            <person name="Jarju S."/>
            <person name="Secka A."/>
            <person name="Antonio M."/>
            <person name="Oren A."/>
            <person name="Chaudhuri R.R."/>
            <person name="La Ragione R."/>
            <person name="Hildebrand F."/>
            <person name="Pallen M.J."/>
        </authorList>
    </citation>
    <scope>NUCLEOTIDE SEQUENCE</scope>
    <source>
        <strain evidence="3">MalCec1-1739</strain>
    </source>
</reference>
<accession>A0A9D2ZU27</accession>
<feature type="domain" description="Peptidase M64 N-terminal" evidence="2">
    <location>
        <begin position="23"/>
        <end position="142"/>
    </location>
</feature>
<protein>
    <submittedName>
        <fullName evidence="3">IgA Peptidase M64</fullName>
    </submittedName>
</protein>
<sequence>MYKRFIAAFMAMASVCANTYAVDFKDWFEDKTLRIDFVFTGNAHENKVSVSGLVSFPTWAGRRANLLECGPMGNAYVLVKDRATGERLYIQAFSSLMQEWTLTDEAGRASRSFETPVLIPFPKNEVVVDVCFRDDYGDYVKLYSQTVNPDDILIKDVSGKTVTKHDYIMRNGSYSECIDIVLVPEGYAASDKNKWVADAEKVKKALFSHNPFDSYADRFNVIRLDTLSHDSGVSVPGKDLWKSTLLDSHFDTFYSPRYLTTSEMRRLHTLLECIPYEQIVIVANSATYGGGGIYNYYMLTSDLDNFPQVMVHEFAHSFAGLGDEYYYDNDISLSLYHKGVEPWEPNLTTLADFDSKWADMIDEDTAIPTQGDGDGEVGVYEGGGYAKNGVYRPVYDDCRMKNNTSQRFCPVCERAIIRMIETLTNK</sequence>
<name>A0A9D2ZU27_9BACT</name>
<comment type="caution">
    <text evidence="3">The sequence shown here is derived from an EMBL/GenBank/DDBJ whole genome shotgun (WGS) entry which is preliminary data.</text>
</comment>
<gene>
    <name evidence="3" type="ORF">IAA93_04275</name>
</gene>
<dbReference type="Gene3D" id="2.60.40.3250">
    <property type="entry name" value="Peptidase M64, N-terminal domain"/>
    <property type="match status" value="1"/>
</dbReference>
<dbReference type="InterPro" id="IPR038171">
    <property type="entry name" value="M64_N_sf"/>
</dbReference>
<dbReference type="Proteomes" id="UP000787625">
    <property type="component" value="Unassembled WGS sequence"/>
</dbReference>
<evidence type="ECO:0000313" key="3">
    <source>
        <dbReference type="EMBL" id="HJD52925.1"/>
    </source>
</evidence>
<dbReference type="Pfam" id="PF16217">
    <property type="entry name" value="M64_N"/>
    <property type="match status" value="1"/>
</dbReference>
<dbReference type="InterPro" id="IPR019026">
    <property type="entry name" value="Peptidase_M64_IgA"/>
</dbReference>
<dbReference type="InterPro" id="IPR032625">
    <property type="entry name" value="M64_N"/>
</dbReference>
<feature type="chain" id="PRO_5039643185" evidence="1">
    <location>
        <begin position="22"/>
        <end position="426"/>
    </location>
</feature>
<keyword evidence="1" id="KW-0732">Signal</keyword>
<evidence type="ECO:0000256" key="1">
    <source>
        <dbReference type="SAM" id="SignalP"/>
    </source>
</evidence>
<dbReference type="InterPro" id="IPR024079">
    <property type="entry name" value="MetalloPept_cat_dom_sf"/>
</dbReference>
<evidence type="ECO:0000259" key="2">
    <source>
        <dbReference type="Pfam" id="PF16217"/>
    </source>
</evidence>
<reference evidence="3" key="2">
    <citation type="submission" date="2021-04" db="EMBL/GenBank/DDBJ databases">
        <authorList>
            <person name="Gilroy R."/>
        </authorList>
    </citation>
    <scope>NUCLEOTIDE SEQUENCE</scope>
    <source>
        <strain evidence="3">MalCec1-1739</strain>
    </source>
</reference>